<evidence type="ECO:0000256" key="1">
    <source>
        <dbReference type="ARBA" id="ARBA00004651"/>
    </source>
</evidence>
<gene>
    <name evidence="9" type="ORF">K4G66_14205</name>
</gene>
<organism evidence="9">
    <name type="scientific">Roseihalotalea indica</name>
    <dbReference type="NCBI Taxonomy" id="2867963"/>
    <lineage>
        <taxon>Bacteria</taxon>
        <taxon>Pseudomonadati</taxon>
        <taxon>Bacteroidota</taxon>
        <taxon>Cytophagia</taxon>
        <taxon>Cytophagales</taxon>
        <taxon>Catalimonadaceae</taxon>
        <taxon>Roseihalotalea</taxon>
    </lineage>
</organism>
<evidence type="ECO:0000256" key="5">
    <source>
        <dbReference type="ARBA" id="ARBA00023136"/>
    </source>
</evidence>
<evidence type="ECO:0000256" key="2">
    <source>
        <dbReference type="ARBA" id="ARBA00022475"/>
    </source>
</evidence>
<dbReference type="GO" id="GO:0005886">
    <property type="term" value="C:plasma membrane"/>
    <property type="evidence" value="ECO:0007669"/>
    <property type="project" value="UniProtKB-SubCell"/>
</dbReference>
<feature type="domain" description="MacB-like periplasmic core" evidence="8">
    <location>
        <begin position="20"/>
        <end position="239"/>
    </location>
</feature>
<accession>A0AA49PYV7</accession>
<evidence type="ECO:0000256" key="3">
    <source>
        <dbReference type="ARBA" id="ARBA00022692"/>
    </source>
</evidence>
<evidence type="ECO:0000259" key="8">
    <source>
        <dbReference type="Pfam" id="PF12704"/>
    </source>
</evidence>
<feature type="transmembrane region" description="Helical" evidence="6">
    <location>
        <begin position="777"/>
        <end position="801"/>
    </location>
</feature>
<evidence type="ECO:0000256" key="6">
    <source>
        <dbReference type="SAM" id="Phobius"/>
    </source>
</evidence>
<dbReference type="PANTHER" id="PTHR30572">
    <property type="entry name" value="MEMBRANE COMPONENT OF TRANSPORTER-RELATED"/>
    <property type="match status" value="1"/>
</dbReference>
<feature type="transmembrane region" description="Helical" evidence="6">
    <location>
        <begin position="342"/>
        <end position="369"/>
    </location>
</feature>
<dbReference type="GO" id="GO:0022857">
    <property type="term" value="F:transmembrane transporter activity"/>
    <property type="evidence" value="ECO:0007669"/>
    <property type="project" value="TreeGrafter"/>
</dbReference>
<dbReference type="PANTHER" id="PTHR30572:SF18">
    <property type="entry name" value="ABC-TYPE MACROLIDE FAMILY EXPORT SYSTEM PERMEASE COMPONENT 2"/>
    <property type="match status" value="1"/>
</dbReference>
<evidence type="ECO:0000313" key="9">
    <source>
        <dbReference type="EMBL" id="WKN39844.1"/>
    </source>
</evidence>
<feature type="domain" description="ABC3 transporter permease C-terminal" evidence="7">
    <location>
        <begin position="301"/>
        <end position="413"/>
    </location>
</feature>
<comment type="subcellular location">
    <subcellularLocation>
        <location evidence="1">Cell membrane</location>
        <topology evidence="1">Multi-pass membrane protein</topology>
    </subcellularLocation>
</comment>
<feature type="transmembrane region" description="Helical" evidence="6">
    <location>
        <begin position="295"/>
        <end position="315"/>
    </location>
</feature>
<feature type="transmembrane region" description="Helical" evidence="6">
    <location>
        <begin position="437"/>
        <end position="458"/>
    </location>
</feature>
<reference evidence="9" key="1">
    <citation type="journal article" date="2023" name="Comput. Struct. Biotechnol. J.">
        <title>Discovery of a novel marine Bacteroidetes with a rich repertoire of carbohydrate-active enzymes.</title>
        <authorList>
            <person name="Chen B."/>
            <person name="Liu G."/>
            <person name="Chen Q."/>
            <person name="Wang H."/>
            <person name="Liu L."/>
            <person name="Tang K."/>
        </authorList>
    </citation>
    <scope>NUCLEOTIDE SEQUENCE</scope>
    <source>
        <strain evidence="9">TK19036</strain>
    </source>
</reference>
<evidence type="ECO:0000259" key="7">
    <source>
        <dbReference type="Pfam" id="PF02687"/>
    </source>
</evidence>
<feature type="transmembrane region" description="Helical" evidence="6">
    <location>
        <begin position="699"/>
        <end position="723"/>
    </location>
</feature>
<proteinExistence type="predicted"/>
<keyword evidence="4 6" id="KW-1133">Transmembrane helix</keyword>
<feature type="transmembrane region" description="Helical" evidence="6">
    <location>
        <begin position="21"/>
        <end position="42"/>
    </location>
</feature>
<dbReference type="Pfam" id="PF02687">
    <property type="entry name" value="FtsX"/>
    <property type="match status" value="2"/>
</dbReference>
<dbReference type="AlphaFoldDB" id="A0AA49PYV7"/>
<feature type="domain" description="ABC3 transporter permease C-terminal" evidence="7">
    <location>
        <begin position="702"/>
        <end position="812"/>
    </location>
</feature>
<dbReference type="Pfam" id="PF12704">
    <property type="entry name" value="MacB_PCD"/>
    <property type="match status" value="2"/>
</dbReference>
<keyword evidence="5 6" id="KW-0472">Membrane</keyword>
<feature type="transmembrane region" description="Helical" evidence="6">
    <location>
        <begin position="754"/>
        <end position="770"/>
    </location>
</feature>
<feature type="transmembrane region" description="Helical" evidence="6">
    <location>
        <begin position="389"/>
        <end position="416"/>
    </location>
</feature>
<protein>
    <submittedName>
        <fullName evidence="9">ABC transporter permease</fullName>
    </submittedName>
</protein>
<sequence>MLKNYLKITLRNLTKQRFYSLINIVGLAIGLATCLLIVAYVLNEISYDRYHEKADRIYRSALVFQMGGQHGEFGTSPAPMAGVLLDTYPEIEQAVRFRDQGNFTVFYKEQAYNEPKVAFVDSTLFKVFTVPLLLGDSATALTEINSLIINASSAEKYFGADWRETNPLGETLLVGGKSYQVSGVYEDFPANSHMQFTMLLSMISRAESREEYWLSNNFHTYYVLSEGADPEALQKKVNETFLTYAIPQLEQYTNASYEDFTRSGSFFRMELHPMKDIHLYSDLSDELEPNGDIRYVYIFSLIAFFVLLIACFNFMNLSTARSAGRAKEVGIRKALGSHRKQLIAQFLLEALTISLISMALALLLAEIALPYFNDLADKQIPLNYFSSWYYLPLILLVAVGVGLLAGSYPAFFLSAFRPAAVLKGKLASGAKSSKLRSTLVVLQFGISIVLITGTLVIFQQLNHIQHRKLGYDREHVLVVHNTYQLGKQVDAFKTELLRNPQITAATISSYLPAQSFNSNSSAIFPNSNPQSEYMTSIPWWSIDDDYIPTMGMQIVEGRNFSREFSTDSMAIIVNQAAVKQFHLDENGESPIGKILSSFGGNDPDSMQNFTVVGVVEDFNFETMRHSISPMVMVLGNDKHWMGREIGAISLRLQSDDAAETVAAVEAQWNQYMPDLPFEYSFLDDRFNGLYKSEQKVGKIFTVFCVLAIVIACLGLFGLAAFMAEQRTKEIGIRKVLGASVMSVVMLFSKDFTRLVIIALLVAIPVSYFAMREWLSDFAYRVPLGIGTFVLAGVIALAIAWLTVGFQSLKAAVVNPAKSLRSE</sequence>
<keyword evidence="3 6" id="KW-0812">Transmembrane</keyword>
<dbReference type="InterPro" id="IPR050250">
    <property type="entry name" value="Macrolide_Exporter_MacB"/>
</dbReference>
<keyword evidence="2" id="KW-1003">Cell membrane</keyword>
<dbReference type="InterPro" id="IPR025857">
    <property type="entry name" value="MacB_PCD"/>
</dbReference>
<dbReference type="EMBL" id="CP120682">
    <property type="protein sequence ID" value="WKN39844.1"/>
    <property type="molecule type" value="Genomic_DNA"/>
</dbReference>
<evidence type="ECO:0000256" key="4">
    <source>
        <dbReference type="ARBA" id="ARBA00022989"/>
    </source>
</evidence>
<dbReference type="InterPro" id="IPR003838">
    <property type="entry name" value="ABC3_permease_C"/>
</dbReference>
<reference evidence="9" key="2">
    <citation type="journal article" date="2024" name="Antonie Van Leeuwenhoek">
        <title>Roseihalotalea indica gen. nov., sp. nov., a halophilic Bacteroidetes from mesopelagic Southwest Indian Ocean with higher carbohydrate metabolic potential.</title>
        <authorList>
            <person name="Chen B."/>
            <person name="Zhang M."/>
            <person name="Lin D."/>
            <person name="Ye J."/>
            <person name="Tang K."/>
        </authorList>
    </citation>
    <scope>NUCLEOTIDE SEQUENCE</scope>
    <source>
        <strain evidence="9">TK19036</strain>
    </source>
</reference>
<name>A0AA49PYV7_9BACT</name>
<feature type="domain" description="MacB-like periplasmic core" evidence="8">
    <location>
        <begin position="446"/>
        <end position="663"/>
    </location>
</feature>